<evidence type="ECO:0000256" key="4">
    <source>
        <dbReference type="PIRSR" id="PIRSR006806-1"/>
    </source>
</evidence>
<comment type="cofactor">
    <cofactor evidence="5">
        <name>Mg(2+)</name>
        <dbReference type="ChEBI" id="CHEBI:18420"/>
    </cofactor>
</comment>
<dbReference type="Gene3D" id="3.40.50.10420">
    <property type="entry name" value="NagB/RpiA/CoA transferase-like"/>
    <property type="match status" value="1"/>
</dbReference>
<keyword evidence="6" id="KW-0175">Coiled coil</keyword>
<dbReference type="PIRSF" id="PIRSF006806">
    <property type="entry name" value="FTHF_cligase"/>
    <property type="match status" value="1"/>
</dbReference>
<dbReference type="PANTHER" id="PTHR23407:SF1">
    <property type="entry name" value="5-FORMYLTETRAHYDROFOLATE CYCLO-LIGASE"/>
    <property type="match status" value="1"/>
</dbReference>
<dbReference type="STRING" id="694427.Palpr_2069"/>
<accession>E4T662</accession>
<organism evidence="7 8">
    <name type="scientific">Paludibacter propionicigenes (strain DSM 17365 / JCM 13257 / WB4)</name>
    <dbReference type="NCBI Taxonomy" id="694427"/>
    <lineage>
        <taxon>Bacteria</taxon>
        <taxon>Pseudomonadati</taxon>
        <taxon>Bacteroidota</taxon>
        <taxon>Bacteroidia</taxon>
        <taxon>Bacteroidales</taxon>
        <taxon>Paludibacteraceae</taxon>
        <taxon>Paludibacter</taxon>
    </lineage>
</organism>
<evidence type="ECO:0000256" key="5">
    <source>
        <dbReference type="RuleBase" id="RU361279"/>
    </source>
</evidence>
<dbReference type="AlphaFoldDB" id="E4T662"/>
<dbReference type="PANTHER" id="PTHR23407">
    <property type="entry name" value="ATPASE INHIBITOR/5-FORMYLTETRAHYDROFOLATE CYCLO-LIGASE"/>
    <property type="match status" value="1"/>
</dbReference>
<dbReference type="eggNOG" id="COG0212">
    <property type="taxonomic scope" value="Bacteria"/>
</dbReference>
<dbReference type="InterPro" id="IPR024185">
    <property type="entry name" value="FTHF_cligase-like_sf"/>
</dbReference>
<dbReference type="InterPro" id="IPR002698">
    <property type="entry name" value="FTHF_cligase"/>
</dbReference>
<feature type="coiled-coil region" evidence="6">
    <location>
        <begin position="6"/>
        <end position="33"/>
    </location>
</feature>
<dbReference type="GO" id="GO:0030272">
    <property type="term" value="F:5-formyltetrahydrofolate cyclo-ligase activity"/>
    <property type="evidence" value="ECO:0007669"/>
    <property type="project" value="UniProtKB-EC"/>
</dbReference>
<keyword evidence="7" id="KW-0436">Ligase</keyword>
<dbReference type="SUPFAM" id="SSF100950">
    <property type="entry name" value="NagB/RpiA/CoA transferase-like"/>
    <property type="match status" value="1"/>
</dbReference>
<evidence type="ECO:0000313" key="8">
    <source>
        <dbReference type="Proteomes" id="UP000008718"/>
    </source>
</evidence>
<evidence type="ECO:0000256" key="3">
    <source>
        <dbReference type="ARBA" id="ARBA00022840"/>
    </source>
</evidence>
<dbReference type="GO" id="GO:0035999">
    <property type="term" value="P:tetrahydrofolate interconversion"/>
    <property type="evidence" value="ECO:0007669"/>
    <property type="project" value="TreeGrafter"/>
</dbReference>
<proteinExistence type="inferred from homology"/>
<protein>
    <recommendedName>
        <fullName evidence="5">5-formyltetrahydrofolate cyclo-ligase</fullName>
        <ecNumber evidence="5">6.3.3.2</ecNumber>
    </recommendedName>
</protein>
<dbReference type="InterPro" id="IPR037171">
    <property type="entry name" value="NagB/RpiA_transferase-like"/>
</dbReference>
<dbReference type="NCBIfam" id="TIGR02727">
    <property type="entry name" value="MTHFS_bact"/>
    <property type="match status" value="1"/>
</dbReference>
<keyword evidence="5" id="KW-0460">Magnesium</keyword>
<feature type="binding site" evidence="4">
    <location>
        <begin position="137"/>
        <end position="145"/>
    </location>
    <ligand>
        <name>ATP</name>
        <dbReference type="ChEBI" id="CHEBI:30616"/>
    </ligand>
</feature>
<dbReference type="HOGENOM" id="CLU_066245_2_2_10"/>
<dbReference type="EMBL" id="CP002345">
    <property type="protein sequence ID" value="ADQ80206.1"/>
    <property type="molecule type" value="Genomic_DNA"/>
</dbReference>
<feature type="binding site" evidence="4">
    <location>
        <position position="64"/>
    </location>
    <ligand>
        <name>substrate</name>
    </ligand>
</feature>
<comment type="catalytic activity">
    <reaction evidence="5">
        <text>(6S)-5-formyl-5,6,7,8-tetrahydrofolate + ATP = (6R)-5,10-methenyltetrahydrofolate + ADP + phosphate</text>
        <dbReference type="Rhea" id="RHEA:10488"/>
        <dbReference type="ChEBI" id="CHEBI:30616"/>
        <dbReference type="ChEBI" id="CHEBI:43474"/>
        <dbReference type="ChEBI" id="CHEBI:57455"/>
        <dbReference type="ChEBI" id="CHEBI:57457"/>
        <dbReference type="ChEBI" id="CHEBI:456216"/>
        <dbReference type="EC" id="6.3.3.2"/>
    </reaction>
</comment>
<dbReference type="GO" id="GO:0009396">
    <property type="term" value="P:folic acid-containing compound biosynthetic process"/>
    <property type="evidence" value="ECO:0007669"/>
    <property type="project" value="TreeGrafter"/>
</dbReference>
<dbReference type="Pfam" id="PF01812">
    <property type="entry name" value="5-FTHF_cyc-lig"/>
    <property type="match status" value="1"/>
</dbReference>
<evidence type="ECO:0000256" key="1">
    <source>
        <dbReference type="ARBA" id="ARBA00010638"/>
    </source>
</evidence>
<sequence length="189" mass="21667">MFSERNKDVITRKTELRKEIADLKKQIPLEQKQQEARAVFGKVETLPEFKSAENILLYWSTSDELPTHEIIEKWSVKKQIILPTVVGEKLILKPYMPGKNMKKGALGIWEPDTEDNFTGDIDLMIIPGIAFDSDKNRLGRGKAFYDRFLANKRLVKIGVGFDLQLLPRIPSEKSDIKMDKVITASHLIE</sequence>
<dbReference type="EC" id="6.3.3.2" evidence="5"/>
<dbReference type="GO" id="GO:0005524">
    <property type="term" value="F:ATP binding"/>
    <property type="evidence" value="ECO:0007669"/>
    <property type="project" value="UniProtKB-KW"/>
</dbReference>
<dbReference type="KEGG" id="ppn:Palpr_2069"/>
<gene>
    <name evidence="7" type="ordered locus">Palpr_2069</name>
</gene>
<evidence type="ECO:0000313" key="7">
    <source>
        <dbReference type="EMBL" id="ADQ80206.1"/>
    </source>
</evidence>
<keyword evidence="5" id="KW-0479">Metal-binding</keyword>
<dbReference type="Proteomes" id="UP000008718">
    <property type="component" value="Chromosome"/>
</dbReference>
<evidence type="ECO:0000256" key="2">
    <source>
        <dbReference type="ARBA" id="ARBA00022741"/>
    </source>
</evidence>
<keyword evidence="2 4" id="KW-0547">Nucleotide-binding</keyword>
<feature type="binding site" evidence="4">
    <location>
        <begin position="13"/>
        <end position="17"/>
    </location>
    <ligand>
        <name>ATP</name>
        <dbReference type="ChEBI" id="CHEBI:30616"/>
    </ligand>
</feature>
<reference key="1">
    <citation type="submission" date="2010-11" db="EMBL/GenBank/DDBJ databases">
        <title>The complete genome of Paludibacter propionicigenes DSM 17365.</title>
        <authorList>
            <consortium name="US DOE Joint Genome Institute (JGI-PGF)"/>
            <person name="Lucas S."/>
            <person name="Copeland A."/>
            <person name="Lapidus A."/>
            <person name="Bruce D."/>
            <person name="Goodwin L."/>
            <person name="Pitluck S."/>
            <person name="Kyrpides N."/>
            <person name="Mavromatis K."/>
            <person name="Ivanova N."/>
            <person name="Munk A.C."/>
            <person name="Brettin T."/>
            <person name="Detter J.C."/>
            <person name="Han C."/>
            <person name="Tapia R."/>
            <person name="Land M."/>
            <person name="Hauser L."/>
            <person name="Markowitz V."/>
            <person name="Cheng J.-F."/>
            <person name="Hugenholtz P."/>
            <person name="Woyke T."/>
            <person name="Wu D."/>
            <person name="Gronow S."/>
            <person name="Wellnitz S."/>
            <person name="Brambilla E."/>
            <person name="Klenk H.-P."/>
            <person name="Eisen J.A."/>
        </authorList>
    </citation>
    <scope>NUCLEOTIDE SEQUENCE</scope>
    <source>
        <strain>WB4</strain>
    </source>
</reference>
<keyword evidence="8" id="KW-1185">Reference proteome</keyword>
<comment type="similarity">
    <text evidence="1 5">Belongs to the 5-formyltetrahydrofolate cyclo-ligase family.</text>
</comment>
<keyword evidence="3 4" id="KW-0067">ATP-binding</keyword>
<evidence type="ECO:0000256" key="6">
    <source>
        <dbReference type="SAM" id="Coils"/>
    </source>
</evidence>
<name>E4T662_PALPW</name>
<reference evidence="7 8" key="2">
    <citation type="journal article" date="2011" name="Stand. Genomic Sci.">
        <title>Complete genome sequence of Paludibacter propionicigenes type strain (WB4).</title>
        <authorList>
            <person name="Gronow S."/>
            <person name="Munk C."/>
            <person name="Lapidus A."/>
            <person name="Nolan M."/>
            <person name="Lucas S."/>
            <person name="Hammon N."/>
            <person name="Deshpande S."/>
            <person name="Cheng J.F."/>
            <person name="Tapia R."/>
            <person name="Han C."/>
            <person name="Goodwin L."/>
            <person name="Pitluck S."/>
            <person name="Liolios K."/>
            <person name="Ivanova N."/>
            <person name="Mavromatis K."/>
            <person name="Mikhailova N."/>
            <person name="Pati A."/>
            <person name="Chen A."/>
            <person name="Palaniappan K."/>
            <person name="Land M."/>
            <person name="Hauser L."/>
            <person name="Chang Y.J."/>
            <person name="Jeffries C.D."/>
            <person name="Brambilla E."/>
            <person name="Rohde M."/>
            <person name="Goker M."/>
            <person name="Detter J.C."/>
            <person name="Woyke T."/>
            <person name="Bristow J."/>
            <person name="Eisen J.A."/>
            <person name="Markowitz V."/>
            <person name="Hugenholtz P."/>
            <person name="Kyrpides N.C."/>
            <person name="Klenk H.P."/>
        </authorList>
    </citation>
    <scope>NUCLEOTIDE SEQUENCE [LARGE SCALE GENOMIC DNA]</scope>
    <source>
        <strain evidence="8">DSM 17365 / JCM 13257 / WB4</strain>
    </source>
</reference>
<dbReference type="GO" id="GO:0046872">
    <property type="term" value="F:metal ion binding"/>
    <property type="evidence" value="ECO:0007669"/>
    <property type="project" value="UniProtKB-KW"/>
</dbReference>